<protein>
    <submittedName>
        <fullName evidence="6">HisA/HisF-related TIM barrel protein</fullName>
    </submittedName>
</protein>
<dbReference type="InterPro" id="IPR013785">
    <property type="entry name" value="Aldolase_TIM"/>
</dbReference>
<dbReference type="EMBL" id="JBIWXY010000001">
    <property type="protein sequence ID" value="MFJ5445390.1"/>
    <property type="molecule type" value="Genomic_DNA"/>
</dbReference>
<dbReference type="Pfam" id="PF00977">
    <property type="entry name" value="His_biosynth"/>
    <property type="match status" value="1"/>
</dbReference>
<proteinExistence type="inferred from homology"/>
<dbReference type="Gene3D" id="3.20.20.70">
    <property type="entry name" value="Aldolase class I"/>
    <property type="match status" value="1"/>
</dbReference>
<evidence type="ECO:0000313" key="6">
    <source>
        <dbReference type="EMBL" id="MFJ5445390.1"/>
    </source>
</evidence>
<comment type="pathway">
    <text evidence="4">Amino-acid biosynthesis.</text>
</comment>
<dbReference type="CDD" id="cd04723">
    <property type="entry name" value="HisA_HisF"/>
    <property type="match status" value="1"/>
</dbReference>
<organism evidence="6 7">
    <name type="scientific">Methylobacillus methanolivorans</name>
    <dbReference type="NCBI Taxonomy" id="1848927"/>
    <lineage>
        <taxon>Bacteria</taxon>
        <taxon>Pseudomonadati</taxon>
        <taxon>Pseudomonadota</taxon>
        <taxon>Betaproteobacteria</taxon>
        <taxon>Nitrosomonadales</taxon>
        <taxon>Methylophilaceae</taxon>
        <taxon>Methylobacillus</taxon>
    </lineage>
</organism>
<dbReference type="RefSeq" id="WP_400879613.1">
    <property type="nucleotide sequence ID" value="NZ_JBIWXY010000001.1"/>
</dbReference>
<keyword evidence="3 5" id="KW-0368">Histidine biosynthesis</keyword>
<gene>
    <name evidence="6" type="ORF">ACIKP9_04045</name>
</gene>
<evidence type="ECO:0000256" key="2">
    <source>
        <dbReference type="ARBA" id="ARBA00022605"/>
    </source>
</evidence>
<comment type="similarity">
    <text evidence="1 5">Belongs to the HisA/HisF family.</text>
</comment>
<sequence length="234" mass="25543">MQVIPVVDLMNGVVVHARKGDRAHYQPIVSSLCQGSTAADIVHTLLGLYPFPSLYIADLDAIQQRGHHRPLVDALLAAHPRLEIWIDAGLHSMTAIELWQHERLRPVLGSESIPDINTWHQLSQACANRHILSLDFTFAGYQGPVELLDNASLWPPEVIIMSLPQVGSNHGPDIDRLKELRARTPNHQLYAAGGTRHLADLKLLNQLGIKGSLVASALHQGSLDAASLHSLGGI</sequence>
<dbReference type="InterPro" id="IPR011060">
    <property type="entry name" value="RibuloseP-bd_barrel"/>
</dbReference>
<accession>A0ABW8GJ45</accession>
<comment type="caution">
    <text evidence="6">The sequence shown here is derived from an EMBL/GenBank/DDBJ whole genome shotgun (WGS) entry which is preliminary data.</text>
</comment>
<dbReference type="PANTHER" id="PTHR43090:SF2">
    <property type="entry name" value="1-(5-PHOSPHORIBOSYL)-5-[(5-PHOSPHORIBOSYLAMINO)METHYLIDENEAMINO] IMIDAZOLE-4-CARBOXAMIDE ISOMERASE"/>
    <property type="match status" value="1"/>
</dbReference>
<evidence type="ECO:0000256" key="3">
    <source>
        <dbReference type="ARBA" id="ARBA00023102"/>
    </source>
</evidence>
<dbReference type="Proteomes" id="UP001617669">
    <property type="component" value="Unassembled WGS sequence"/>
</dbReference>
<keyword evidence="7" id="KW-1185">Reference proteome</keyword>
<evidence type="ECO:0000256" key="5">
    <source>
        <dbReference type="RuleBase" id="RU003657"/>
    </source>
</evidence>
<name>A0ABW8GJ45_9PROT</name>
<evidence type="ECO:0000256" key="1">
    <source>
        <dbReference type="ARBA" id="ARBA00009667"/>
    </source>
</evidence>
<reference evidence="6 7" key="1">
    <citation type="submission" date="2024-11" db="EMBL/GenBank/DDBJ databases">
        <authorList>
            <person name="Kaparullina E.N."/>
            <person name="Delegan Y.A."/>
            <person name="Doronina N.V."/>
        </authorList>
    </citation>
    <scope>NUCLEOTIDE SEQUENCE [LARGE SCALE GENOMIC DNA]</scope>
    <source>
        <strain evidence="6 7">7sh_L</strain>
    </source>
</reference>
<keyword evidence="2 5" id="KW-0028">Amino-acid biosynthesis</keyword>
<dbReference type="SUPFAM" id="SSF51366">
    <property type="entry name" value="Ribulose-phoshate binding barrel"/>
    <property type="match status" value="1"/>
</dbReference>
<evidence type="ECO:0000256" key="4">
    <source>
        <dbReference type="ARBA" id="ARBA00029440"/>
    </source>
</evidence>
<dbReference type="InterPro" id="IPR044524">
    <property type="entry name" value="Isoase_HisA-like"/>
</dbReference>
<evidence type="ECO:0000313" key="7">
    <source>
        <dbReference type="Proteomes" id="UP001617669"/>
    </source>
</evidence>
<dbReference type="PANTHER" id="PTHR43090">
    <property type="entry name" value="1-(5-PHOSPHORIBOSYL)-5-[(5-PHOSPHORIBOSYLAMINO)METHYLIDENEAMINO] IMIDAZOLE-4-CARBOXAMIDE ISOMERASE"/>
    <property type="match status" value="1"/>
</dbReference>
<dbReference type="InterPro" id="IPR006062">
    <property type="entry name" value="His_biosynth"/>
</dbReference>